<reference evidence="1" key="1">
    <citation type="submission" date="2018-05" db="EMBL/GenBank/DDBJ databases">
        <authorList>
            <person name="Lanie J.A."/>
            <person name="Ng W.-L."/>
            <person name="Kazmierczak K.M."/>
            <person name="Andrzejewski T.M."/>
            <person name="Davidsen T.M."/>
            <person name="Wayne K.J."/>
            <person name="Tettelin H."/>
            <person name="Glass J.I."/>
            <person name="Rusch D."/>
            <person name="Podicherti R."/>
            <person name="Tsui H.-C.T."/>
            <person name="Winkler M.E."/>
        </authorList>
    </citation>
    <scope>NUCLEOTIDE SEQUENCE</scope>
</reference>
<proteinExistence type="predicted"/>
<feature type="non-terminal residue" evidence="1">
    <location>
        <position position="191"/>
    </location>
</feature>
<gene>
    <name evidence="1" type="ORF">METZ01_LOCUS222810</name>
</gene>
<evidence type="ECO:0000313" key="1">
    <source>
        <dbReference type="EMBL" id="SVB69956.1"/>
    </source>
</evidence>
<accession>A0A382G3S8</accession>
<dbReference type="EMBL" id="UINC01053442">
    <property type="protein sequence ID" value="SVB69956.1"/>
    <property type="molecule type" value="Genomic_DNA"/>
</dbReference>
<name>A0A382G3S8_9ZZZZ</name>
<sequence>MSIRLRRSIAVVAITLLVFSHGAVADAEDISFTGSGWGNGVGFSQYGARAMADAGDSASTILGHYYPGAVQRNLNLLFLGSHFLKDEAPVWVGLLQNQTEVAFQIEDGMADLCFDTTEQCVATVVPGEKWKFGPDGNGNCGFFRQAGLGSWSGEYVLFPPSGSCSASVRPVLDPTTIWVPLKGRSYRSGTL</sequence>
<evidence type="ECO:0008006" key="2">
    <source>
        <dbReference type="Google" id="ProtNLM"/>
    </source>
</evidence>
<organism evidence="1">
    <name type="scientific">marine metagenome</name>
    <dbReference type="NCBI Taxonomy" id="408172"/>
    <lineage>
        <taxon>unclassified sequences</taxon>
        <taxon>metagenomes</taxon>
        <taxon>ecological metagenomes</taxon>
    </lineage>
</organism>
<protein>
    <recommendedName>
        <fullName evidence="2">Sporulation stage II protein D amidase enhancer LytB N-terminal domain-containing protein</fullName>
    </recommendedName>
</protein>
<dbReference type="AlphaFoldDB" id="A0A382G3S8"/>